<sequence length="739" mass="75483">MVSKPVALVGSGLSMLSAVMVVIVAVSENFVVVELPPVEACSETYLGSLGIFTATFDPACTVGSAAEDDYAIFEKSSGPVTSFWPLFPAQEAFGGALGIEEEFTTCEEFYAEGSTFETAAIVAGTSGAFDSLDTALTEQYTELTGTVDLVFGGIPLGLNTYINSEFSTQTVEGLEGVQSALNLAYNYVGAWYAGAAADSGCTVSGNIGTNALSAITISEVSSGSCSSLLTFSSGVALSDLFSASDGTLLTSIGTFAYMGAIGTPVTPVAALASTSGVNAATVESMAEALGLTYITLLLNQVDTLESIQSSYGGVYDITDFSTESLLTVKATVTGYDTTLRGYNNYNLSPLAQLLSFLCDGGIVSECPDIELDFPALNSTDEYPLCTVATKADLFNATDLVTTDAPDCTFVTFLKALATESVLSQIGSLLIPAGSDAATAAALLESLVTATPALQDALDTGALYELTLEQLATLLVDPGAINPVFTTSTDEQGVVPDLFNATGYGLCTGLALQGSPFECDAQSSFRSFILAAYEAANATGSESTSSLALANAIFNGYCASVQTSAECIGVMSAAFAGDLVDPTVSSALVAAVSTALPGGGATREERVAACEDDNTDKAKFETAQKMLISALVLIIISSFAGFLAGLRLKAPLVVVSGLFAVIGGGILLGALLTVQSAPVYAEVGGEKEDYETYYAAAVGQIIALVAVALAVVGGIVTLVSACLNRGATTESAVAGKVDTY</sequence>
<proteinExistence type="predicted"/>
<comment type="caution">
    <text evidence="2">The sequence shown here is derived from an EMBL/GenBank/DDBJ whole genome shotgun (WGS) entry which is preliminary data.</text>
</comment>
<protein>
    <submittedName>
        <fullName evidence="2">Uncharacterized protein</fullName>
    </submittedName>
</protein>
<keyword evidence="1" id="KW-1133">Transmembrane helix</keyword>
<gene>
    <name evidence="2" type="ORF">FCC1311_005572</name>
</gene>
<keyword evidence="3" id="KW-1185">Reference proteome</keyword>
<dbReference type="EMBL" id="BEYU01000005">
    <property type="protein sequence ID" value="GBG24339.1"/>
    <property type="molecule type" value="Genomic_DNA"/>
</dbReference>
<accession>A0A2R5G205</accession>
<keyword evidence="1" id="KW-0472">Membrane</keyword>
<evidence type="ECO:0000256" key="1">
    <source>
        <dbReference type="SAM" id="Phobius"/>
    </source>
</evidence>
<evidence type="ECO:0000313" key="2">
    <source>
        <dbReference type="EMBL" id="GBG24339.1"/>
    </source>
</evidence>
<feature type="transmembrane region" description="Helical" evidence="1">
    <location>
        <begin position="7"/>
        <end position="26"/>
    </location>
</feature>
<evidence type="ECO:0000313" key="3">
    <source>
        <dbReference type="Proteomes" id="UP000241890"/>
    </source>
</evidence>
<feature type="transmembrane region" description="Helical" evidence="1">
    <location>
        <begin position="651"/>
        <end position="672"/>
    </location>
</feature>
<dbReference type="AlphaFoldDB" id="A0A2R5G205"/>
<keyword evidence="1" id="KW-0812">Transmembrane</keyword>
<feature type="transmembrane region" description="Helical" evidence="1">
    <location>
        <begin position="625"/>
        <end position="644"/>
    </location>
</feature>
<dbReference type="Proteomes" id="UP000241890">
    <property type="component" value="Unassembled WGS sequence"/>
</dbReference>
<reference evidence="2 3" key="1">
    <citation type="submission" date="2017-12" db="EMBL/GenBank/DDBJ databases">
        <title>Sequencing, de novo assembly and annotation of complete genome of a new Thraustochytrid species, strain FCC1311.</title>
        <authorList>
            <person name="Sedici K."/>
            <person name="Godart F."/>
            <person name="Aiese Cigliano R."/>
            <person name="Sanseverino W."/>
            <person name="Barakat M."/>
            <person name="Ortet P."/>
            <person name="Marechal E."/>
            <person name="Cagnac O."/>
            <person name="Amato A."/>
        </authorList>
    </citation>
    <scope>NUCLEOTIDE SEQUENCE [LARGE SCALE GENOMIC DNA]</scope>
</reference>
<feature type="transmembrane region" description="Helical" evidence="1">
    <location>
        <begin position="692"/>
        <end position="718"/>
    </location>
</feature>
<dbReference type="InParanoid" id="A0A2R5G205"/>
<organism evidence="2 3">
    <name type="scientific">Hondaea fermentalgiana</name>
    <dbReference type="NCBI Taxonomy" id="2315210"/>
    <lineage>
        <taxon>Eukaryota</taxon>
        <taxon>Sar</taxon>
        <taxon>Stramenopiles</taxon>
        <taxon>Bigyra</taxon>
        <taxon>Labyrinthulomycetes</taxon>
        <taxon>Thraustochytrida</taxon>
        <taxon>Thraustochytriidae</taxon>
        <taxon>Hondaea</taxon>
    </lineage>
</organism>
<name>A0A2R5G205_9STRA</name>